<feature type="domain" description="F-box" evidence="1">
    <location>
        <begin position="12"/>
        <end position="52"/>
    </location>
</feature>
<dbReference type="InterPro" id="IPR001810">
    <property type="entry name" value="F-box_dom"/>
</dbReference>
<gene>
    <name evidence="2" type="ORF">TAV2_LOCUS14789</name>
</gene>
<dbReference type="InterPro" id="IPR036047">
    <property type="entry name" value="F-box-like_dom_sf"/>
</dbReference>
<dbReference type="SUPFAM" id="SSF81383">
    <property type="entry name" value="F-box domain"/>
    <property type="match status" value="1"/>
</dbReference>
<dbReference type="InterPro" id="IPR017451">
    <property type="entry name" value="F-box-assoc_interact_dom"/>
</dbReference>
<sequence>MHDSKSWVAPEITLDLLMEILARLPAKSVMRFKCISKVWSSLFRSSYFCNRFYMLTSSPGPRIYMSLMDRVDYSKSLLLSSAPSTCSPSSLVFDQDLTIPAMGGFYMRVVRGFISFTVSYKGRIYNPSTRQLVILPAVPSNIIAEEEIYNICYFVCHDPVNDQYKVLCTIAVISEPEDMQKVRSELWVYVLEAGGSWRRVAKDIQPHLPDALELTLNGVLYYLAWTDSHTCMLVSFDSRSEEFKMLQVPRRVGDVLPRVDKWMTQIEYGGKVTVFDFTHLKESGLWKTGRRKNGRARDWFYRLVRCI</sequence>
<dbReference type="SMART" id="SM00256">
    <property type="entry name" value="FBOX"/>
    <property type="match status" value="1"/>
</dbReference>
<dbReference type="Pfam" id="PF08268">
    <property type="entry name" value="FBA_3"/>
    <property type="match status" value="1"/>
</dbReference>
<evidence type="ECO:0000259" key="1">
    <source>
        <dbReference type="SMART" id="SM00256"/>
    </source>
</evidence>
<name>A0AAU9SFD5_THLAR</name>
<dbReference type="PANTHER" id="PTHR31111">
    <property type="entry name" value="BNAA05G37150D PROTEIN-RELATED"/>
    <property type="match status" value="1"/>
</dbReference>
<dbReference type="EMBL" id="OU466860">
    <property type="protein sequence ID" value="CAH2061335.1"/>
    <property type="molecule type" value="Genomic_DNA"/>
</dbReference>
<dbReference type="CDD" id="cd22157">
    <property type="entry name" value="F-box_AtFBW1-like"/>
    <property type="match status" value="1"/>
</dbReference>
<organism evidence="2 3">
    <name type="scientific">Thlaspi arvense</name>
    <name type="common">Field penny-cress</name>
    <dbReference type="NCBI Taxonomy" id="13288"/>
    <lineage>
        <taxon>Eukaryota</taxon>
        <taxon>Viridiplantae</taxon>
        <taxon>Streptophyta</taxon>
        <taxon>Embryophyta</taxon>
        <taxon>Tracheophyta</taxon>
        <taxon>Spermatophyta</taxon>
        <taxon>Magnoliopsida</taxon>
        <taxon>eudicotyledons</taxon>
        <taxon>Gunneridae</taxon>
        <taxon>Pentapetalae</taxon>
        <taxon>rosids</taxon>
        <taxon>malvids</taxon>
        <taxon>Brassicales</taxon>
        <taxon>Brassicaceae</taxon>
        <taxon>Thlaspideae</taxon>
        <taxon>Thlaspi</taxon>
    </lineage>
</organism>
<reference evidence="2 3" key="1">
    <citation type="submission" date="2022-03" db="EMBL/GenBank/DDBJ databases">
        <authorList>
            <person name="Nunn A."/>
            <person name="Chopra R."/>
            <person name="Nunn A."/>
            <person name="Contreras Garrido A."/>
        </authorList>
    </citation>
    <scope>NUCLEOTIDE SEQUENCE [LARGE SCALE GENOMIC DNA]</scope>
</reference>
<accession>A0AAU9SFD5</accession>
<evidence type="ECO:0000313" key="3">
    <source>
        <dbReference type="Proteomes" id="UP000836841"/>
    </source>
</evidence>
<dbReference type="AlphaFoldDB" id="A0AAU9SFD5"/>
<keyword evidence="3" id="KW-1185">Reference proteome</keyword>
<dbReference type="Pfam" id="PF00646">
    <property type="entry name" value="F-box"/>
    <property type="match status" value="1"/>
</dbReference>
<dbReference type="Proteomes" id="UP000836841">
    <property type="component" value="Chromosome 4"/>
</dbReference>
<protein>
    <recommendedName>
        <fullName evidence="1">F-box domain-containing protein</fullName>
    </recommendedName>
</protein>
<dbReference type="NCBIfam" id="TIGR01640">
    <property type="entry name" value="F_box_assoc_1"/>
    <property type="match status" value="1"/>
</dbReference>
<dbReference type="InterPro" id="IPR013187">
    <property type="entry name" value="F-box-assoc_dom_typ3"/>
</dbReference>
<proteinExistence type="predicted"/>
<evidence type="ECO:0000313" key="2">
    <source>
        <dbReference type="EMBL" id="CAH2061335.1"/>
    </source>
</evidence>
<dbReference type="PANTHER" id="PTHR31111:SF37">
    <property type="entry name" value="F-BOX ONLY PROTEIN 8"/>
    <property type="match status" value="1"/>
</dbReference>